<dbReference type="EMBL" id="JAHWGI010001240">
    <property type="protein sequence ID" value="KAK3925693.1"/>
    <property type="molecule type" value="Genomic_DNA"/>
</dbReference>
<dbReference type="Pfam" id="PF05071">
    <property type="entry name" value="NDUFA12"/>
    <property type="match status" value="1"/>
</dbReference>
<dbReference type="PANTHER" id="PTHR32470:SF2">
    <property type="entry name" value="NADH DEHYDROGENASE [UBIQUINONE] 1 ALPHA SUBCOMPLEX ASSEMBLY FACTOR 2"/>
    <property type="match status" value="1"/>
</dbReference>
<dbReference type="GO" id="GO:0005739">
    <property type="term" value="C:mitochondrion"/>
    <property type="evidence" value="ECO:0007669"/>
    <property type="project" value="TreeGrafter"/>
</dbReference>
<comment type="caution">
    <text evidence="3">The sequence shown here is derived from an EMBL/GenBank/DDBJ whole genome shotgun (WGS) entry which is preliminary data.</text>
</comment>
<dbReference type="GO" id="GO:0032981">
    <property type="term" value="P:mitochondrial respiratory chain complex I assembly"/>
    <property type="evidence" value="ECO:0007669"/>
    <property type="project" value="TreeGrafter"/>
</dbReference>
<feature type="region of interest" description="Disordered" evidence="2">
    <location>
        <begin position="116"/>
        <end position="140"/>
    </location>
</feature>
<evidence type="ECO:0000313" key="3">
    <source>
        <dbReference type="EMBL" id="KAK3925693.1"/>
    </source>
</evidence>
<comment type="similarity">
    <text evidence="1">Belongs to the complex I NDUFA12 subunit family.</text>
</comment>
<dbReference type="AlphaFoldDB" id="A0AAE1HQT2"/>
<reference evidence="3" key="1">
    <citation type="submission" date="2021-07" db="EMBL/GenBank/DDBJ databases">
        <authorList>
            <person name="Catto M.A."/>
            <person name="Jacobson A."/>
            <person name="Kennedy G."/>
            <person name="Labadie P."/>
            <person name="Hunt B.G."/>
            <person name="Srinivasan R."/>
        </authorList>
    </citation>
    <scope>NUCLEOTIDE SEQUENCE</scope>
    <source>
        <strain evidence="3">PL_HMW_Pooled</strain>
        <tissue evidence="3">Head</tissue>
    </source>
</reference>
<keyword evidence="4" id="KW-1185">Reference proteome</keyword>
<evidence type="ECO:0000256" key="1">
    <source>
        <dbReference type="ARBA" id="ARBA00007355"/>
    </source>
</evidence>
<accession>A0AAE1HQT2</accession>
<dbReference type="InterPro" id="IPR007763">
    <property type="entry name" value="NDUFA12"/>
</dbReference>
<dbReference type="InterPro" id="IPR052618">
    <property type="entry name" value="ComplexI_NDUFA12"/>
</dbReference>
<proteinExistence type="inferred from homology"/>
<organism evidence="3 4">
    <name type="scientific">Frankliniella fusca</name>
    <dbReference type="NCBI Taxonomy" id="407009"/>
    <lineage>
        <taxon>Eukaryota</taxon>
        <taxon>Metazoa</taxon>
        <taxon>Ecdysozoa</taxon>
        <taxon>Arthropoda</taxon>
        <taxon>Hexapoda</taxon>
        <taxon>Insecta</taxon>
        <taxon>Pterygota</taxon>
        <taxon>Neoptera</taxon>
        <taxon>Paraneoptera</taxon>
        <taxon>Thysanoptera</taxon>
        <taxon>Terebrantia</taxon>
        <taxon>Thripoidea</taxon>
        <taxon>Thripidae</taxon>
        <taxon>Frankliniella</taxon>
    </lineage>
</organism>
<evidence type="ECO:0000313" key="4">
    <source>
        <dbReference type="Proteomes" id="UP001219518"/>
    </source>
</evidence>
<dbReference type="PANTHER" id="PTHR32470">
    <property type="entry name" value="ADH DEHYDROGENASE [UBIQUINONE] 1 ALPHA SUBCOMPLEX ASSEMBLY FACTOR 2"/>
    <property type="match status" value="1"/>
</dbReference>
<gene>
    <name evidence="3" type="ORF">KUF71_013942</name>
</gene>
<protein>
    <submittedName>
        <fullName evidence="3">NADH dehydrogenase [ubiquinone] 1 alpha subcomplex assembly factor 2</fullName>
    </submittedName>
</protein>
<dbReference type="GO" id="GO:0045271">
    <property type="term" value="C:respiratory chain complex I"/>
    <property type="evidence" value="ECO:0007669"/>
    <property type="project" value="InterPro"/>
</dbReference>
<reference evidence="3" key="2">
    <citation type="journal article" date="2023" name="BMC Genomics">
        <title>Pest status, molecular evolution, and epigenetic factors derived from the genome assembly of Frankliniella fusca, a thysanopteran phytovirus vector.</title>
        <authorList>
            <person name="Catto M.A."/>
            <person name="Labadie P.E."/>
            <person name="Jacobson A.L."/>
            <person name="Kennedy G.G."/>
            <person name="Srinivasan R."/>
            <person name="Hunt B.G."/>
        </authorList>
    </citation>
    <scope>NUCLEOTIDE SEQUENCE</scope>
    <source>
        <strain evidence="3">PL_HMW_Pooled</strain>
    </source>
</reference>
<evidence type="ECO:0000256" key="2">
    <source>
        <dbReference type="SAM" id="MobiDB-lite"/>
    </source>
</evidence>
<dbReference type="Proteomes" id="UP001219518">
    <property type="component" value="Unassembled WGS sequence"/>
</dbReference>
<sequence>MAYGHVMARPPRRIWYQAFQNFLNSFKPRQSKAELKGEDRLGNKYYETIPTAISNRVKPHRYYLPYSGEEDFHQELPAEWEAWLRGRRKLPPTPEEIAKNYAIMLQTKENAKKLAAEGKETKLLDTPASPRGYESYPKYGADYEDVPGRFIERDHNKDSKS</sequence>
<name>A0AAE1HQT2_9NEOP</name>